<proteinExistence type="predicted"/>
<gene>
    <name evidence="2" type="ORF">ALC53_09622</name>
</gene>
<keyword evidence="3" id="KW-1185">Reference proteome</keyword>
<accession>A0A151I1N4</accession>
<reference evidence="2 3" key="1">
    <citation type="submission" date="2015-09" db="EMBL/GenBank/DDBJ databases">
        <title>Atta colombica WGS genome.</title>
        <authorList>
            <person name="Nygaard S."/>
            <person name="Hu H."/>
            <person name="Boomsma J."/>
            <person name="Zhang G."/>
        </authorList>
    </citation>
    <scope>NUCLEOTIDE SEQUENCE [LARGE SCALE GENOMIC DNA]</scope>
    <source>
        <strain evidence="2">Treedump-2</strain>
        <tissue evidence="2">Whole body</tissue>
    </source>
</reference>
<feature type="region of interest" description="Disordered" evidence="1">
    <location>
        <begin position="37"/>
        <end position="88"/>
    </location>
</feature>
<protein>
    <submittedName>
        <fullName evidence="2">Uncharacterized protein</fullName>
    </submittedName>
</protein>
<dbReference type="AlphaFoldDB" id="A0A151I1N4"/>
<feature type="compositionally biased region" description="Basic residues" evidence="1">
    <location>
        <begin position="69"/>
        <end position="81"/>
    </location>
</feature>
<evidence type="ECO:0000313" key="3">
    <source>
        <dbReference type="Proteomes" id="UP000078540"/>
    </source>
</evidence>
<sequence length="172" mass="19627">MTGDDIGRKVLGPGLFPEQGGSTSVRWRQLKVKGEGYWQQDGEEERESVKGAGGRRRRIDDDEGEGKRGRGRSIRRRQRNRKAGEEIQSSRIRDVAPAIFLDRLMFDKRDAKIAYTCCNEHVIYRGNSFLWKTGTFIGAWSMYQGYNPFTPDCVSDHNLLIIKDKVQTASVL</sequence>
<feature type="region of interest" description="Disordered" evidence="1">
    <location>
        <begin position="1"/>
        <end position="23"/>
    </location>
</feature>
<dbReference type="Proteomes" id="UP000078540">
    <property type="component" value="Unassembled WGS sequence"/>
</dbReference>
<evidence type="ECO:0000313" key="2">
    <source>
        <dbReference type="EMBL" id="KYM79917.1"/>
    </source>
</evidence>
<organism evidence="2 3">
    <name type="scientific">Atta colombica</name>
    <dbReference type="NCBI Taxonomy" id="520822"/>
    <lineage>
        <taxon>Eukaryota</taxon>
        <taxon>Metazoa</taxon>
        <taxon>Ecdysozoa</taxon>
        <taxon>Arthropoda</taxon>
        <taxon>Hexapoda</taxon>
        <taxon>Insecta</taxon>
        <taxon>Pterygota</taxon>
        <taxon>Neoptera</taxon>
        <taxon>Endopterygota</taxon>
        <taxon>Hymenoptera</taxon>
        <taxon>Apocrita</taxon>
        <taxon>Aculeata</taxon>
        <taxon>Formicoidea</taxon>
        <taxon>Formicidae</taxon>
        <taxon>Myrmicinae</taxon>
        <taxon>Atta</taxon>
    </lineage>
</organism>
<evidence type="ECO:0000256" key="1">
    <source>
        <dbReference type="SAM" id="MobiDB-lite"/>
    </source>
</evidence>
<dbReference type="EMBL" id="KQ976580">
    <property type="protein sequence ID" value="KYM79917.1"/>
    <property type="molecule type" value="Genomic_DNA"/>
</dbReference>
<name>A0A151I1N4_9HYME</name>